<evidence type="ECO:0000313" key="4">
    <source>
        <dbReference type="Proteomes" id="UP000026961"/>
    </source>
</evidence>
<reference evidence="3" key="2">
    <citation type="submission" date="2018-05" db="EMBL/GenBank/DDBJ databases">
        <title>OgluRS3 (Oryza glumaepatula Reference Sequence Version 3).</title>
        <authorList>
            <person name="Zhang J."/>
            <person name="Kudrna D."/>
            <person name="Lee S."/>
            <person name="Talag J."/>
            <person name="Welchert J."/>
            <person name="Wing R.A."/>
        </authorList>
    </citation>
    <scope>NUCLEOTIDE SEQUENCE [LARGE SCALE GENOMIC DNA]</scope>
</reference>
<dbReference type="Gramene" id="OGLUM05G29110.1">
    <property type="protein sequence ID" value="OGLUM05G29110.1"/>
    <property type="gene ID" value="OGLUM05G29110"/>
</dbReference>
<dbReference type="AlphaFoldDB" id="A0A0E0A3G6"/>
<feature type="region of interest" description="Disordered" evidence="2">
    <location>
        <begin position="116"/>
        <end position="136"/>
    </location>
</feature>
<name>A0A0E0A3G6_9ORYZ</name>
<evidence type="ECO:0000256" key="2">
    <source>
        <dbReference type="SAM" id="MobiDB-lite"/>
    </source>
</evidence>
<accession>A0A0E0A3G6</accession>
<keyword evidence="4" id="KW-1185">Reference proteome</keyword>
<evidence type="ECO:0000313" key="3">
    <source>
        <dbReference type="EnsemblPlants" id="OGLUM05G29110.1"/>
    </source>
</evidence>
<protein>
    <submittedName>
        <fullName evidence="3">Uncharacterized protein</fullName>
    </submittedName>
</protein>
<sequence>MAAWFKLGGSAVRAMGALRGSPPAMASVFTGGWLLGSSISSWQTLKVAEQQIDALAREQEEYLNKFEAKWVEELNRLKLEMMNELEESEERLNREIDVLKMMARIAMEEKEMRMAMEEEAASPGPLQGESGDLGDV</sequence>
<organism evidence="3">
    <name type="scientific">Oryza glumipatula</name>
    <dbReference type="NCBI Taxonomy" id="40148"/>
    <lineage>
        <taxon>Eukaryota</taxon>
        <taxon>Viridiplantae</taxon>
        <taxon>Streptophyta</taxon>
        <taxon>Embryophyta</taxon>
        <taxon>Tracheophyta</taxon>
        <taxon>Spermatophyta</taxon>
        <taxon>Magnoliopsida</taxon>
        <taxon>Liliopsida</taxon>
        <taxon>Poales</taxon>
        <taxon>Poaceae</taxon>
        <taxon>BOP clade</taxon>
        <taxon>Oryzoideae</taxon>
        <taxon>Oryzeae</taxon>
        <taxon>Oryzinae</taxon>
        <taxon>Oryza</taxon>
    </lineage>
</organism>
<dbReference type="Proteomes" id="UP000026961">
    <property type="component" value="Chromosome 5"/>
</dbReference>
<proteinExistence type="predicted"/>
<keyword evidence="1" id="KW-0175">Coiled coil</keyword>
<reference evidence="3" key="1">
    <citation type="submission" date="2015-04" db="UniProtKB">
        <authorList>
            <consortium name="EnsemblPlants"/>
        </authorList>
    </citation>
    <scope>IDENTIFICATION</scope>
</reference>
<dbReference type="HOGENOM" id="CLU_1878589_0_0_1"/>
<evidence type="ECO:0000256" key="1">
    <source>
        <dbReference type="SAM" id="Coils"/>
    </source>
</evidence>
<dbReference type="EnsemblPlants" id="OGLUM05G29110.1">
    <property type="protein sequence ID" value="OGLUM05G29110.1"/>
    <property type="gene ID" value="OGLUM05G29110"/>
</dbReference>
<feature type="coiled-coil region" evidence="1">
    <location>
        <begin position="45"/>
        <end position="109"/>
    </location>
</feature>